<gene>
    <name evidence="7" type="ordered locus">APL_1200</name>
</gene>
<organism evidence="7 8">
    <name type="scientific">Actinobacillus pleuropneumoniae serotype 5b (strain L20)</name>
    <dbReference type="NCBI Taxonomy" id="416269"/>
    <lineage>
        <taxon>Bacteria</taxon>
        <taxon>Pseudomonadati</taxon>
        <taxon>Pseudomonadota</taxon>
        <taxon>Gammaproteobacteria</taxon>
        <taxon>Pasteurellales</taxon>
        <taxon>Pasteurellaceae</taxon>
        <taxon>Actinobacillus</taxon>
    </lineage>
</organism>
<dbReference type="eggNOG" id="COG3727">
    <property type="taxonomic scope" value="Bacteria"/>
</dbReference>
<keyword evidence="1 6" id="KW-0540">Nuclease</keyword>
<keyword evidence="2 6" id="KW-0255">Endonuclease</keyword>
<comment type="function">
    <text evidence="6">May nick specific sequences that contain T:G mispairs resulting from m5C-deamination.</text>
</comment>
<evidence type="ECO:0000256" key="6">
    <source>
        <dbReference type="PIRNR" id="PIRNR018267"/>
    </source>
</evidence>
<dbReference type="Pfam" id="PF03852">
    <property type="entry name" value="Vsr"/>
    <property type="match status" value="1"/>
</dbReference>
<dbReference type="REBASE" id="14779">
    <property type="entry name" value="V.AplL20ORF1202P"/>
</dbReference>
<dbReference type="AlphaFoldDB" id="A3N1K2"/>
<keyword evidence="5 6" id="KW-0234">DNA repair</keyword>
<accession>A3N1K2</accession>
<dbReference type="HOGENOM" id="CLU_111913_1_1_6"/>
<dbReference type="GO" id="GO:0016787">
    <property type="term" value="F:hydrolase activity"/>
    <property type="evidence" value="ECO:0007669"/>
    <property type="project" value="UniProtKB-KW"/>
</dbReference>
<keyword evidence="4 6" id="KW-0378">Hydrolase</keyword>
<evidence type="ECO:0000256" key="1">
    <source>
        <dbReference type="ARBA" id="ARBA00022722"/>
    </source>
</evidence>
<sequence>MTDIFSPQKRSEIMSRVKSKNTKPEIIVRTFLFSVGFRYRKNDKRYAGVPDILLPKYKTAIFVHGCFWHGHTCAKGGLPSSRTEFWKNKIMKNKERDVKNIRLLEDSGIHVIIIWECELKNKTLREKRLARLVNEIKHYRD</sequence>
<dbReference type="PATRIC" id="fig|416269.6.peg.1254"/>
<evidence type="ECO:0000313" key="8">
    <source>
        <dbReference type="Proteomes" id="UP000001432"/>
    </source>
</evidence>
<evidence type="ECO:0000313" key="7">
    <source>
        <dbReference type="EMBL" id="ABN74288.1"/>
    </source>
</evidence>
<protein>
    <recommendedName>
        <fullName evidence="6">Very short patch repair endonuclease</fullName>
        <ecNumber evidence="6">3.1.-.-</ecNumber>
    </recommendedName>
</protein>
<evidence type="ECO:0000256" key="2">
    <source>
        <dbReference type="ARBA" id="ARBA00022759"/>
    </source>
</evidence>
<dbReference type="EnsemblBacteria" id="ABN74288">
    <property type="protein sequence ID" value="ABN74288"/>
    <property type="gene ID" value="APL_1200"/>
</dbReference>
<dbReference type="NCBIfam" id="TIGR00632">
    <property type="entry name" value="vsr"/>
    <property type="match status" value="1"/>
</dbReference>
<evidence type="ECO:0000256" key="4">
    <source>
        <dbReference type="ARBA" id="ARBA00022801"/>
    </source>
</evidence>
<dbReference type="KEGG" id="apl:APL_1200"/>
<comment type="similarity">
    <text evidence="6">Belongs to the vsr family.</text>
</comment>
<dbReference type="CDD" id="cd00221">
    <property type="entry name" value="Vsr"/>
    <property type="match status" value="1"/>
</dbReference>
<dbReference type="PIRSF" id="PIRSF018267">
    <property type="entry name" value="VSR_endonuc"/>
    <property type="match status" value="1"/>
</dbReference>
<dbReference type="RefSeq" id="WP_011848543.1">
    <property type="nucleotide sequence ID" value="NC_009053.1"/>
</dbReference>
<keyword evidence="3 6" id="KW-0227">DNA damage</keyword>
<evidence type="ECO:0000256" key="5">
    <source>
        <dbReference type="ARBA" id="ARBA00023204"/>
    </source>
</evidence>
<dbReference type="InterPro" id="IPR004603">
    <property type="entry name" value="DNA_mismatch_endonuc_vsr"/>
</dbReference>
<dbReference type="InterPro" id="IPR011335">
    <property type="entry name" value="Restrct_endonuc-II-like"/>
</dbReference>
<dbReference type="Proteomes" id="UP000001432">
    <property type="component" value="Chromosome"/>
</dbReference>
<dbReference type="EMBL" id="CP000569">
    <property type="protein sequence ID" value="ABN74288.1"/>
    <property type="molecule type" value="Genomic_DNA"/>
</dbReference>
<proteinExistence type="inferred from homology"/>
<dbReference type="SUPFAM" id="SSF52980">
    <property type="entry name" value="Restriction endonuclease-like"/>
    <property type="match status" value="1"/>
</dbReference>
<reference evidence="7 8" key="1">
    <citation type="journal article" date="2008" name="J. Bacteriol.">
        <title>The complete genome sequence of Actinobacillus pleuropneumoniae L20 (serotype 5b).</title>
        <authorList>
            <person name="Foote S.J."/>
            <person name="Bosse J.T."/>
            <person name="Bouevitch A.B."/>
            <person name="Langford P.R."/>
            <person name="Young N.M."/>
            <person name="Nash J.H."/>
        </authorList>
    </citation>
    <scope>NUCLEOTIDE SEQUENCE [LARGE SCALE GENOMIC DNA]</scope>
    <source>
        <strain evidence="7 8">L20</strain>
    </source>
</reference>
<dbReference type="GO" id="GO:0006298">
    <property type="term" value="P:mismatch repair"/>
    <property type="evidence" value="ECO:0007669"/>
    <property type="project" value="UniProtKB-UniRule"/>
</dbReference>
<dbReference type="GO" id="GO:0004519">
    <property type="term" value="F:endonuclease activity"/>
    <property type="evidence" value="ECO:0007669"/>
    <property type="project" value="UniProtKB-KW"/>
</dbReference>
<name>A3N1K2_ACTP2</name>
<evidence type="ECO:0000256" key="3">
    <source>
        <dbReference type="ARBA" id="ARBA00022763"/>
    </source>
</evidence>
<dbReference type="Gene3D" id="3.40.960.10">
    <property type="entry name" value="VSR Endonuclease"/>
    <property type="match status" value="1"/>
</dbReference>
<dbReference type="EC" id="3.1.-.-" evidence="6"/>
<dbReference type="STRING" id="416269.APL_1200"/>